<dbReference type="RefSeq" id="WP_191040700.1">
    <property type="nucleotide sequence ID" value="NZ_JACXAA010000007.1"/>
</dbReference>
<organism evidence="2 3">
    <name type="scientific">Spirosoma validum</name>
    <dbReference type="NCBI Taxonomy" id="2771355"/>
    <lineage>
        <taxon>Bacteria</taxon>
        <taxon>Pseudomonadati</taxon>
        <taxon>Bacteroidota</taxon>
        <taxon>Cytophagia</taxon>
        <taxon>Cytophagales</taxon>
        <taxon>Cytophagaceae</taxon>
        <taxon>Spirosoma</taxon>
    </lineage>
</organism>
<keyword evidence="1" id="KW-0175">Coiled coil</keyword>
<gene>
    <name evidence="2" type="ORF">IC230_19405</name>
</gene>
<comment type="caution">
    <text evidence="2">The sequence shown here is derived from an EMBL/GenBank/DDBJ whole genome shotgun (WGS) entry which is preliminary data.</text>
</comment>
<sequence length="57" mass="7029">MEREIRLVEDLIEDLEQVQLRLMHISQDLEWHSINQATKQAEEHYQKYLVHLMDLRI</sequence>
<dbReference type="EMBL" id="JACXAA010000007">
    <property type="protein sequence ID" value="MBD2755079.1"/>
    <property type="molecule type" value="Genomic_DNA"/>
</dbReference>
<reference evidence="2" key="1">
    <citation type="submission" date="2020-09" db="EMBL/GenBank/DDBJ databases">
        <authorList>
            <person name="Kim M.K."/>
        </authorList>
    </citation>
    <scope>NUCLEOTIDE SEQUENCE</scope>
    <source>
        <strain evidence="2">BT704</strain>
    </source>
</reference>
<name>A0A927GER7_9BACT</name>
<accession>A0A927GER7</accession>
<proteinExistence type="predicted"/>
<evidence type="ECO:0000256" key="1">
    <source>
        <dbReference type="SAM" id="Coils"/>
    </source>
</evidence>
<dbReference type="AlphaFoldDB" id="A0A927GER7"/>
<dbReference type="Proteomes" id="UP000653797">
    <property type="component" value="Unassembled WGS sequence"/>
</dbReference>
<feature type="coiled-coil region" evidence="1">
    <location>
        <begin position="1"/>
        <end position="28"/>
    </location>
</feature>
<keyword evidence="3" id="KW-1185">Reference proteome</keyword>
<evidence type="ECO:0000313" key="2">
    <source>
        <dbReference type="EMBL" id="MBD2755079.1"/>
    </source>
</evidence>
<evidence type="ECO:0000313" key="3">
    <source>
        <dbReference type="Proteomes" id="UP000653797"/>
    </source>
</evidence>
<protein>
    <submittedName>
        <fullName evidence="2">Uncharacterized protein</fullName>
    </submittedName>
</protein>